<evidence type="ECO:0000256" key="1">
    <source>
        <dbReference type="SAM" id="MobiDB-lite"/>
    </source>
</evidence>
<protein>
    <submittedName>
        <fullName evidence="2">Uncharacterized protein</fullName>
    </submittedName>
</protein>
<evidence type="ECO:0000313" key="3">
    <source>
        <dbReference type="Proteomes" id="UP000054565"/>
    </source>
</evidence>
<sequence length="58" mass="6178">MKLSSSRAVTIGDAILLPEAFVSARNLGISLSSSSFQTASWSPLSSSFHATRWPPRGL</sequence>
<gene>
    <name evidence="2" type="ORF">CIRG_08519</name>
</gene>
<name>A0A0J6YPD1_COCIT</name>
<organism evidence="2 3">
    <name type="scientific">Coccidioides immitis RMSCC 2394</name>
    <dbReference type="NCBI Taxonomy" id="404692"/>
    <lineage>
        <taxon>Eukaryota</taxon>
        <taxon>Fungi</taxon>
        <taxon>Dikarya</taxon>
        <taxon>Ascomycota</taxon>
        <taxon>Pezizomycotina</taxon>
        <taxon>Eurotiomycetes</taxon>
        <taxon>Eurotiomycetidae</taxon>
        <taxon>Onygenales</taxon>
        <taxon>Onygenaceae</taxon>
        <taxon>Coccidioides</taxon>
    </lineage>
</organism>
<proteinExistence type="predicted"/>
<evidence type="ECO:0000313" key="2">
    <source>
        <dbReference type="EMBL" id="KMP08838.1"/>
    </source>
</evidence>
<reference evidence="3" key="1">
    <citation type="journal article" date="2010" name="Genome Res.">
        <title>Population genomic sequencing of Coccidioides fungi reveals recent hybridization and transposon control.</title>
        <authorList>
            <person name="Neafsey D.E."/>
            <person name="Barker B.M."/>
            <person name="Sharpton T.J."/>
            <person name="Stajich J.E."/>
            <person name="Park D.J."/>
            <person name="Whiston E."/>
            <person name="Hung C.-Y."/>
            <person name="McMahan C."/>
            <person name="White J."/>
            <person name="Sykes S."/>
            <person name="Heiman D."/>
            <person name="Young S."/>
            <person name="Zeng Q."/>
            <person name="Abouelleil A."/>
            <person name="Aftuck L."/>
            <person name="Bessette D."/>
            <person name="Brown A."/>
            <person name="FitzGerald M."/>
            <person name="Lui A."/>
            <person name="Macdonald J.P."/>
            <person name="Priest M."/>
            <person name="Orbach M.J."/>
            <person name="Galgiani J.N."/>
            <person name="Kirkland T.N."/>
            <person name="Cole G.T."/>
            <person name="Birren B.W."/>
            <person name="Henn M.R."/>
            <person name="Taylor J.W."/>
            <person name="Rounsley S.D."/>
        </authorList>
    </citation>
    <scope>NUCLEOTIDE SEQUENCE [LARGE SCALE GENOMIC DNA]</scope>
    <source>
        <strain evidence="3">RMSCC 2394</strain>
    </source>
</reference>
<feature type="region of interest" description="Disordered" evidence="1">
    <location>
        <begin position="38"/>
        <end position="58"/>
    </location>
</feature>
<dbReference type="AlphaFoldDB" id="A0A0J6YPD1"/>
<feature type="compositionally biased region" description="Polar residues" evidence="1">
    <location>
        <begin position="38"/>
        <end position="49"/>
    </location>
</feature>
<accession>A0A0J6YPD1</accession>
<dbReference type="Proteomes" id="UP000054565">
    <property type="component" value="Unassembled WGS sequence"/>
</dbReference>
<dbReference type="EMBL" id="DS028098">
    <property type="protein sequence ID" value="KMP08838.1"/>
    <property type="molecule type" value="Genomic_DNA"/>
</dbReference>